<dbReference type="PANTHER" id="PTHR22902">
    <property type="entry name" value="SESQUIPEDALIAN"/>
    <property type="match status" value="1"/>
</dbReference>
<dbReference type="GeneID" id="11469379"/>
<accession>G8JVX5</accession>
<feature type="region of interest" description="Disordered" evidence="4">
    <location>
        <begin position="357"/>
        <end position="389"/>
    </location>
</feature>
<dbReference type="GO" id="GO:0007032">
    <property type="term" value="P:endosome organization"/>
    <property type="evidence" value="ECO:0007669"/>
    <property type="project" value="TreeGrafter"/>
</dbReference>
<dbReference type="FunFam" id="2.30.30.40:FF:000259">
    <property type="entry name" value="Protein BOI2"/>
    <property type="match status" value="1"/>
</dbReference>
<feature type="region of interest" description="Disordered" evidence="4">
    <location>
        <begin position="948"/>
        <end position="1029"/>
    </location>
</feature>
<dbReference type="GO" id="GO:0042147">
    <property type="term" value="P:retrograde transport, endosome to Golgi"/>
    <property type="evidence" value="ECO:0007669"/>
    <property type="project" value="TreeGrafter"/>
</dbReference>
<name>G8JVX5_ERECY</name>
<feature type="compositionally biased region" description="Low complexity" evidence="4">
    <location>
        <begin position="440"/>
        <end position="451"/>
    </location>
</feature>
<feature type="compositionally biased region" description="Polar residues" evidence="4">
    <location>
        <begin position="987"/>
        <end position="1011"/>
    </location>
</feature>
<dbReference type="OrthoDB" id="73680at2759"/>
<dbReference type="Gene3D" id="2.30.29.30">
    <property type="entry name" value="Pleckstrin-homology domain (PH domain)/Phosphotyrosine-binding domain (PTB)"/>
    <property type="match status" value="1"/>
</dbReference>
<feature type="compositionally biased region" description="Basic and acidic residues" evidence="4">
    <location>
        <begin position="19"/>
        <end position="45"/>
    </location>
</feature>
<dbReference type="SMART" id="SM00454">
    <property type="entry name" value="SAM"/>
    <property type="match status" value="1"/>
</dbReference>
<dbReference type="InterPro" id="IPR011993">
    <property type="entry name" value="PH-like_dom_sf"/>
</dbReference>
<dbReference type="InterPro" id="IPR036028">
    <property type="entry name" value="SH3-like_dom_sf"/>
</dbReference>
<dbReference type="Gene3D" id="2.30.30.40">
    <property type="entry name" value="SH3 Domains"/>
    <property type="match status" value="1"/>
</dbReference>
<dbReference type="InterPro" id="IPR013761">
    <property type="entry name" value="SAM/pointed_sf"/>
</dbReference>
<feature type="domain" description="SH3" evidence="5">
    <location>
        <begin position="49"/>
        <end position="113"/>
    </location>
</feature>
<evidence type="ECO:0000313" key="9">
    <source>
        <dbReference type="Proteomes" id="UP000006790"/>
    </source>
</evidence>
<feature type="compositionally biased region" description="Polar residues" evidence="4">
    <location>
        <begin position="480"/>
        <end position="505"/>
    </location>
</feature>
<feature type="region of interest" description="Disordered" evidence="4">
    <location>
        <begin position="1"/>
        <end position="45"/>
    </location>
</feature>
<dbReference type="SMART" id="SM00326">
    <property type="entry name" value="SH3"/>
    <property type="match status" value="1"/>
</dbReference>
<dbReference type="CDD" id="cd09535">
    <property type="entry name" value="SAM_BOI-like_fungal"/>
    <property type="match status" value="1"/>
</dbReference>
<dbReference type="InParanoid" id="G8JVX5"/>
<feature type="region of interest" description="Disordered" evidence="4">
    <location>
        <begin position="411"/>
        <end position="505"/>
    </location>
</feature>
<evidence type="ECO:0000256" key="2">
    <source>
        <dbReference type="ARBA" id="ARBA00022553"/>
    </source>
</evidence>
<evidence type="ECO:0000256" key="4">
    <source>
        <dbReference type="SAM" id="MobiDB-lite"/>
    </source>
</evidence>
<dbReference type="PANTHER" id="PTHR22902:SF27">
    <property type="entry name" value="PLECKSTRIN HOMOLOGY DOMAIN-CONTAINING FAMILY A MEMBER 3"/>
    <property type="match status" value="1"/>
</dbReference>
<feature type="domain" description="PH" evidence="6">
    <location>
        <begin position="772"/>
        <end position="891"/>
    </location>
</feature>
<feature type="compositionally biased region" description="Polar residues" evidence="4">
    <location>
        <begin position="153"/>
        <end position="162"/>
    </location>
</feature>
<feature type="region of interest" description="Disordered" evidence="4">
    <location>
        <begin position="645"/>
        <end position="745"/>
    </location>
</feature>
<dbReference type="GO" id="GO:0005829">
    <property type="term" value="C:cytosol"/>
    <property type="evidence" value="ECO:0007669"/>
    <property type="project" value="GOC"/>
</dbReference>
<evidence type="ECO:0000256" key="1">
    <source>
        <dbReference type="ARBA" id="ARBA00022443"/>
    </source>
</evidence>
<feature type="compositionally biased region" description="Polar residues" evidence="4">
    <location>
        <begin position="645"/>
        <end position="657"/>
    </location>
</feature>
<gene>
    <name evidence="8" type="ordered locus">Ecym_7141</name>
</gene>
<feature type="compositionally biased region" description="Basic and acidic residues" evidence="4">
    <location>
        <begin position="688"/>
        <end position="701"/>
    </location>
</feature>
<feature type="domain" description="SAM" evidence="7">
    <location>
        <begin position="262"/>
        <end position="326"/>
    </location>
</feature>
<dbReference type="GO" id="GO:0005802">
    <property type="term" value="C:trans-Golgi network"/>
    <property type="evidence" value="ECO:0007669"/>
    <property type="project" value="TreeGrafter"/>
</dbReference>
<dbReference type="eggNOG" id="ENOG502QPMX">
    <property type="taxonomic scope" value="Eukaryota"/>
</dbReference>
<dbReference type="Gene3D" id="1.10.150.50">
    <property type="entry name" value="Transcription Factor, Ets-1"/>
    <property type="match status" value="1"/>
</dbReference>
<evidence type="ECO:0000259" key="6">
    <source>
        <dbReference type="PROSITE" id="PS50003"/>
    </source>
</evidence>
<evidence type="ECO:0000259" key="5">
    <source>
        <dbReference type="PROSITE" id="PS50002"/>
    </source>
</evidence>
<dbReference type="FunFam" id="2.30.29.30:FF:000230">
    <property type="entry name" value="Polarized growth protein (Boi2)"/>
    <property type="match status" value="1"/>
</dbReference>
<dbReference type="FunCoup" id="G8JVX5">
    <property type="interactions" value="103"/>
</dbReference>
<evidence type="ECO:0000313" key="8">
    <source>
        <dbReference type="EMBL" id="AET40990.1"/>
    </source>
</evidence>
<feature type="compositionally biased region" description="Basic and acidic residues" evidence="4">
    <location>
        <begin position="364"/>
        <end position="377"/>
    </location>
</feature>
<protein>
    <recommendedName>
        <fullName evidence="10">Protein BOI2</fullName>
    </recommendedName>
</protein>
<dbReference type="KEGG" id="erc:Ecym_7141"/>
<feature type="compositionally biased region" description="Polar residues" evidence="4">
    <location>
        <begin position="954"/>
        <end position="972"/>
    </location>
</feature>
<keyword evidence="2" id="KW-0597">Phosphoprotein</keyword>
<dbReference type="GO" id="GO:0055037">
    <property type="term" value="C:recycling endosome"/>
    <property type="evidence" value="ECO:0007669"/>
    <property type="project" value="TreeGrafter"/>
</dbReference>
<evidence type="ECO:0008006" key="10">
    <source>
        <dbReference type="Google" id="ProtNLM"/>
    </source>
</evidence>
<dbReference type="InterPro" id="IPR035551">
    <property type="entry name" value="Boi1/2_SH3"/>
</dbReference>
<dbReference type="AlphaFoldDB" id="G8JVX5"/>
<dbReference type="HOGENOM" id="CLU_003845_0_0_1"/>
<dbReference type="InterPro" id="IPR001452">
    <property type="entry name" value="SH3_domain"/>
</dbReference>
<dbReference type="InterPro" id="IPR001660">
    <property type="entry name" value="SAM"/>
</dbReference>
<dbReference type="SUPFAM" id="SSF50729">
    <property type="entry name" value="PH domain-like"/>
    <property type="match status" value="1"/>
</dbReference>
<dbReference type="RefSeq" id="XP_003647807.1">
    <property type="nucleotide sequence ID" value="XM_003647759.1"/>
</dbReference>
<sequence length="1029" mass="112677">MSISLNEALEVGGGGDEGGEQRDGRGYMHTPKEKQMDEGAERVSERGKTRFDMYIAINEYSKRMEDELDMKPGDKIEAITDDQEYNDGWYYGRNLRTGEEGLYPKLFTQVISIGRSTPNIMRAKSTKRVHSPLSSGEGAGGYAGVPKKDSGSELPTPQTLETAATIRFPPKISVNGGEARVISVKSTMSDIDKALEELRGESMSTAHFSDEASELSKIPTSGNTTINNYVNSSSPSSNDITTINNTGTSNGLELNPADAAYWNPEQVTAYLTSTGFDKVSATKFQEHKISGAILLELELTHLKELDISSFGTRFEIFKEIEAIKEIVAKNQTHSNRRMTEKARKGAAKLMPAVPVSQESAGEIVGRREKSHVEEKNKSGKVTPILPKTSTTPKIPASVVFSLEDTPLDETFMSPRKAPIPPSYPSPVQPPLSPAVSRIKFSPSTSSFQQQQRNPHPVIYEQAPYPVNSPVAHNSKARRNPGQQTQELQSSVSPPSNTELPNPYVTVSPQNQNAENMAMNNELAQAIVKHRKNKSGGSFVELFNRISMLSSPTDYEIFGVPDSLAVPPPQPGRPTSSIYAHSRNTSGTNHTRSSILDEKDSGSKQHRRNSLMLGYLTRDRDALSPVQPEISKNNSLSSLRVDTNRSGSQFASTTSLVLQKSPAPLRRPSLYSPLRPSATDLASEPLPNNDERRRSVSAREHISPTAAQDVRDELSSNNSLSTDKSGSKNSKRSVSDAVKAKRRLNSNKVVSKKQTSAFTEGIRAITVSDATRDAECSGWMSKKGAGTMGVWKNRFFVLHGTRLSYFANANDNRERGLIDITSHRVLPAKEDDKFVALYAASVGKGRYCFKLVPPAPGSKKGLTFTQPRVHYFAVETREEMRTWMAALMKATIDIDNTVPVISSCATPTVSLSRAQEMFAQALEETYKRDEKMLNQEDSEELYWDQHHKQEGDDTLNGTASTSSLQNNSASNVLATPGLPSPFAGIDSPTGSSGTTKHSQQCGFSFENPSAGNSHGPEYFGLDPKYMGDKI</sequence>
<feature type="region of interest" description="Disordered" evidence="4">
    <location>
        <begin position="124"/>
        <end position="165"/>
    </location>
</feature>
<dbReference type="SMART" id="SM00233">
    <property type="entry name" value="PH"/>
    <property type="match status" value="1"/>
</dbReference>
<feature type="region of interest" description="Disordered" evidence="4">
    <location>
        <begin position="561"/>
        <end position="608"/>
    </location>
</feature>
<dbReference type="Pfam" id="PF00169">
    <property type="entry name" value="PH"/>
    <property type="match status" value="1"/>
</dbReference>
<dbReference type="SUPFAM" id="SSF47769">
    <property type="entry name" value="SAM/Pointed domain"/>
    <property type="match status" value="1"/>
</dbReference>
<dbReference type="CDD" id="cd11886">
    <property type="entry name" value="SH3_BOI"/>
    <property type="match status" value="1"/>
</dbReference>
<feature type="compositionally biased region" description="Pro residues" evidence="4">
    <location>
        <begin position="417"/>
        <end position="432"/>
    </location>
</feature>
<dbReference type="PROSITE" id="PS50003">
    <property type="entry name" value="PH_DOMAIN"/>
    <property type="match status" value="1"/>
</dbReference>
<evidence type="ECO:0000259" key="7">
    <source>
        <dbReference type="PROSITE" id="PS50105"/>
    </source>
</evidence>
<dbReference type="GO" id="GO:0001881">
    <property type="term" value="P:receptor recycling"/>
    <property type="evidence" value="ECO:0007669"/>
    <property type="project" value="TreeGrafter"/>
</dbReference>
<dbReference type="PROSITE" id="PS50105">
    <property type="entry name" value="SAM_DOMAIN"/>
    <property type="match status" value="1"/>
</dbReference>
<dbReference type="PROSITE" id="PS50002">
    <property type="entry name" value="SH3"/>
    <property type="match status" value="1"/>
</dbReference>
<feature type="compositionally biased region" description="Polar residues" evidence="4">
    <location>
        <begin position="714"/>
        <end position="727"/>
    </location>
</feature>
<reference evidence="9" key="1">
    <citation type="journal article" date="2012" name="G3 (Bethesda)">
        <title>Pichia sorbitophila, an interspecies yeast hybrid reveals early steps of genome resolution following polyploidization.</title>
        <authorList>
            <person name="Leh Louis V."/>
            <person name="Despons L."/>
            <person name="Friedrich A."/>
            <person name="Martin T."/>
            <person name="Durrens P."/>
            <person name="Casaregola S."/>
            <person name="Neuveglise C."/>
            <person name="Fairhead C."/>
            <person name="Marck C."/>
            <person name="Cruz J.A."/>
            <person name="Straub M.L."/>
            <person name="Kugler V."/>
            <person name="Sacerdot C."/>
            <person name="Uzunov Z."/>
            <person name="Thierry A."/>
            <person name="Weiss S."/>
            <person name="Bleykasten C."/>
            <person name="De Montigny J."/>
            <person name="Jacques N."/>
            <person name="Jung P."/>
            <person name="Lemaire M."/>
            <person name="Mallet S."/>
            <person name="Morel G."/>
            <person name="Richard G.F."/>
            <person name="Sarkar A."/>
            <person name="Savel G."/>
            <person name="Schacherer J."/>
            <person name="Seret M.L."/>
            <person name="Talla E."/>
            <person name="Samson G."/>
            <person name="Jubin C."/>
            <person name="Poulain J."/>
            <person name="Vacherie B."/>
            <person name="Barbe V."/>
            <person name="Pelletier E."/>
            <person name="Sherman D.J."/>
            <person name="Westhof E."/>
            <person name="Weissenbach J."/>
            <person name="Baret P.V."/>
            <person name="Wincker P."/>
            <person name="Gaillardin C."/>
            <person name="Dujon B."/>
            <person name="Souciet J.L."/>
        </authorList>
    </citation>
    <scope>NUCLEOTIDE SEQUENCE [LARGE SCALE GENOMIC DNA]</scope>
    <source>
        <strain evidence="9">CBS 270.75 / DBVPG 7215 / KCTC 17166 / NRRL Y-17582</strain>
    </source>
</reference>
<organism evidence="8 9">
    <name type="scientific">Eremothecium cymbalariae (strain CBS 270.75 / DBVPG 7215 / KCTC 17166 / NRRL Y-17582)</name>
    <name type="common">Yeast</name>
    <dbReference type="NCBI Taxonomy" id="931890"/>
    <lineage>
        <taxon>Eukaryota</taxon>
        <taxon>Fungi</taxon>
        <taxon>Dikarya</taxon>
        <taxon>Ascomycota</taxon>
        <taxon>Saccharomycotina</taxon>
        <taxon>Saccharomycetes</taxon>
        <taxon>Saccharomycetales</taxon>
        <taxon>Saccharomycetaceae</taxon>
        <taxon>Eremothecium</taxon>
    </lineage>
</organism>
<dbReference type="Proteomes" id="UP000006790">
    <property type="component" value="Chromosome 7"/>
</dbReference>
<dbReference type="OMA" id="YYGWMKK"/>
<keyword evidence="9" id="KW-1185">Reference proteome</keyword>
<dbReference type="GO" id="GO:0005769">
    <property type="term" value="C:early endosome"/>
    <property type="evidence" value="ECO:0007669"/>
    <property type="project" value="TreeGrafter"/>
</dbReference>
<dbReference type="EMBL" id="CP002503">
    <property type="protein sequence ID" value="AET40990.1"/>
    <property type="molecule type" value="Genomic_DNA"/>
</dbReference>
<dbReference type="InterPro" id="IPR001849">
    <property type="entry name" value="PH_domain"/>
</dbReference>
<dbReference type="InterPro" id="IPR045188">
    <property type="entry name" value="Boi1/Boi2-like"/>
</dbReference>
<feature type="compositionally biased region" description="Polar residues" evidence="4">
    <location>
        <begin position="572"/>
        <end position="593"/>
    </location>
</feature>
<dbReference type="Pfam" id="PF00018">
    <property type="entry name" value="SH3_1"/>
    <property type="match status" value="1"/>
</dbReference>
<keyword evidence="1 3" id="KW-0728">SH3 domain</keyword>
<dbReference type="SUPFAM" id="SSF50044">
    <property type="entry name" value="SH3-domain"/>
    <property type="match status" value="1"/>
</dbReference>
<evidence type="ECO:0000256" key="3">
    <source>
        <dbReference type="PROSITE-ProRule" id="PRU00192"/>
    </source>
</evidence>
<proteinExistence type="predicted"/>
<dbReference type="STRING" id="931890.G8JVX5"/>
<dbReference type="CDD" id="cd13316">
    <property type="entry name" value="PH_Boi"/>
    <property type="match status" value="1"/>
</dbReference>
<dbReference type="Pfam" id="PF07647">
    <property type="entry name" value="SAM_2"/>
    <property type="match status" value="1"/>
</dbReference>